<evidence type="ECO:0000313" key="2">
    <source>
        <dbReference type="Proteomes" id="UP000314294"/>
    </source>
</evidence>
<gene>
    <name evidence="1" type="ORF">EYF80_055739</name>
</gene>
<dbReference type="Proteomes" id="UP000314294">
    <property type="component" value="Unassembled WGS sequence"/>
</dbReference>
<reference evidence="1 2" key="1">
    <citation type="submission" date="2019-03" db="EMBL/GenBank/DDBJ databases">
        <title>First draft genome of Liparis tanakae, snailfish: a comprehensive survey of snailfish specific genes.</title>
        <authorList>
            <person name="Kim W."/>
            <person name="Song I."/>
            <person name="Jeong J.-H."/>
            <person name="Kim D."/>
            <person name="Kim S."/>
            <person name="Ryu S."/>
            <person name="Song J.Y."/>
            <person name="Lee S.K."/>
        </authorList>
    </citation>
    <scope>NUCLEOTIDE SEQUENCE [LARGE SCALE GENOMIC DNA]</scope>
    <source>
        <tissue evidence="1">Muscle</tissue>
    </source>
</reference>
<name>A0A4Z2EZ12_9TELE</name>
<dbReference type="EMBL" id="SRLO01002042">
    <property type="protein sequence ID" value="TNN34099.1"/>
    <property type="molecule type" value="Genomic_DNA"/>
</dbReference>
<keyword evidence="2" id="KW-1185">Reference proteome</keyword>
<organism evidence="1 2">
    <name type="scientific">Liparis tanakae</name>
    <name type="common">Tanaka's snailfish</name>
    <dbReference type="NCBI Taxonomy" id="230148"/>
    <lineage>
        <taxon>Eukaryota</taxon>
        <taxon>Metazoa</taxon>
        <taxon>Chordata</taxon>
        <taxon>Craniata</taxon>
        <taxon>Vertebrata</taxon>
        <taxon>Euteleostomi</taxon>
        <taxon>Actinopterygii</taxon>
        <taxon>Neopterygii</taxon>
        <taxon>Teleostei</taxon>
        <taxon>Neoteleostei</taxon>
        <taxon>Acanthomorphata</taxon>
        <taxon>Eupercaria</taxon>
        <taxon>Perciformes</taxon>
        <taxon>Cottioidei</taxon>
        <taxon>Cottales</taxon>
        <taxon>Liparidae</taxon>
        <taxon>Liparis</taxon>
    </lineage>
</organism>
<comment type="caution">
    <text evidence="1">The sequence shown here is derived from an EMBL/GenBank/DDBJ whole genome shotgun (WGS) entry which is preliminary data.</text>
</comment>
<accession>A0A4Z2EZ12</accession>
<dbReference type="AlphaFoldDB" id="A0A4Z2EZ12"/>
<proteinExistence type="predicted"/>
<evidence type="ECO:0000313" key="1">
    <source>
        <dbReference type="EMBL" id="TNN34099.1"/>
    </source>
</evidence>
<protein>
    <submittedName>
        <fullName evidence="1">Uncharacterized protein</fullName>
    </submittedName>
</protein>
<sequence length="109" mass="11690">MYNIVGFEFVGPRQLSKAFWVKLAAVGEQLGAVLLGQLGAEGVDGDDEGSPVGLELQRGRERQPVLLRDAVLEERSWKERKASCLSAFGAPCCPAGGTTGHISPDSRMF</sequence>